<dbReference type="EMBL" id="CP103416">
    <property type="protein sequence ID" value="UVW34368.1"/>
    <property type="molecule type" value="Genomic_DNA"/>
</dbReference>
<evidence type="ECO:0000256" key="3">
    <source>
        <dbReference type="ARBA" id="ARBA00023052"/>
    </source>
</evidence>
<organism evidence="5 6">
    <name type="scientific">SAR92 clade bacterium H455</name>
    <dbReference type="NCBI Taxonomy" id="2974818"/>
    <lineage>
        <taxon>Bacteria</taxon>
        <taxon>Pseudomonadati</taxon>
        <taxon>Pseudomonadota</taxon>
        <taxon>Gammaproteobacteria</taxon>
        <taxon>Cellvibrionales</taxon>
        <taxon>Porticoccaceae</taxon>
        <taxon>SAR92 clade</taxon>
    </lineage>
</organism>
<dbReference type="InterPro" id="IPR009014">
    <property type="entry name" value="Transketo_C/PFOR_II"/>
</dbReference>
<dbReference type="Gene3D" id="3.40.50.970">
    <property type="match status" value="1"/>
</dbReference>
<comment type="cofactor">
    <cofactor evidence="1">
        <name>thiamine diphosphate</name>
        <dbReference type="ChEBI" id="CHEBI:58937"/>
    </cofactor>
</comment>
<dbReference type="PANTHER" id="PTHR43257">
    <property type="entry name" value="PYRUVATE DEHYDROGENASE E1 COMPONENT BETA SUBUNIT"/>
    <property type="match status" value="1"/>
</dbReference>
<evidence type="ECO:0000313" key="5">
    <source>
        <dbReference type="EMBL" id="UVW34368.1"/>
    </source>
</evidence>
<gene>
    <name evidence="5" type="ORF">NYF23_10115</name>
</gene>
<dbReference type="Pfam" id="PF02780">
    <property type="entry name" value="Transketolase_C"/>
    <property type="match status" value="1"/>
</dbReference>
<evidence type="ECO:0000256" key="2">
    <source>
        <dbReference type="ARBA" id="ARBA00023002"/>
    </source>
</evidence>
<dbReference type="CDD" id="cd07036">
    <property type="entry name" value="TPP_PYR_E1-PDHc-beta_like"/>
    <property type="match status" value="1"/>
</dbReference>
<name>A0ABY5TKJ1_9GAMM</name>
<dbReference type="InterPro" id="IPR029061">
    <property type="entry name" value="THDP-binding"/>
</dbReference>
<evidence type="ECO:0000259" key="4">
    <source>
        <dbReference type="SMART" id="SM00861"/>
    </source>
</evidence>
<dbReference type="Proteomes" id="UP001059934">
    <property type="component" value="Chromosome"/>
</dbReference>
<keyword evidence="6" id="KW-1185">Reference proteome</keyword>
<sequence>MLDTIKAPPTAEKFISSKLSYMDAIVLAQKEEMLRDERVVLIGEDISIYGGTELVRSFDENRVRNMPISENSFTGMAIGAAMTGLRPIVDLTIASFTYLASDQIINQASKLRYMTGGQIQVPIVFRAGMYYKIGNAAQHSDRPYPFFMSAPGLKVIVPSTPADMKGLLKSAVRDDDPVMIFEDCNLWAKKDLVSTDPDFLIPIGCADIKRPGSDVTIMSIGACLPMVLAAAETLQKQGISAEVVDPRTLVPLDKEVLIRSVAKTGRLVIVDNAHRTNSAASEIAAVIAEEAFESLRKPIQRVTTADVHIPFSPVLEKIVYPTAADVISAVKRIQ</sequence>
<evidence type="ECO:0000256" key="1">
    <source>
        <dbReference type="ARBA" id="ARBA00001964"/>
    </source>
</evidence>
<dbReference type="Gene3D" id="3.40.50.920">
    <property type="match status" value="1"/>
</dbReference>
<dbReference type="InterPro" id="IPR005475">
    <property type="entry name" value="Transketolase-like_Pyr-bd"/>
</dbReference>
<dbReference type="Pfam" id="PF02779">
    <property type="entry name" value="Transket_pyr"/>
    <property type="match status" value="1"/>
</dbReference>
<accession>A0ABY5TKJ1</accession>
<keyword evidence="2" id="KW-0560">Oxidoreductase</keyword>
<dbReference type="InterPro" id="IPR033248">
    <property type="entry name" value="Transketolase_C"/>
</dbReference>
<evidence type="ECO:0000313" key="6">
    <source>
        <dbReference type="Proteomes" id="UP001059934"/>
    </source>
</evidence>
<feature type="domain" description="Transketolase-like pyrimidine-binding" evidence="4">
    <location>
        <begin position="19"/>
        <end position="188"/>
    </location>
</feature>
<dbReference type="SMART" id="SM00861">
    <property type="entry name" value="Transket_pyr"/>
    <property type="match status" value="1"/>
</dbReference>
<dbReference type="SUPFAM" id="SSF52922">
    <property type="entry name" value="TK C-terminal domain-like"/>
    <property type="match status" value="1"/>
</dbReference>
<protein>
    <submittedName>
        <fullName evidence="5">Alpha-ketoacid dehydrogenase subunit beta</fullName>
    </submittedName>
</protein>
<dbReference type="SUPFAM" id="SSF52518">
    <property type="entry name" value="Thiamin diphosphate-binding fold (THDP-binding)"/>
    <property type="match status" value="1"/>
</dbReference>
<keyword evidence="3" id="KW-0786">Thiamine pyrophosphate</keyword>
<proteinExistence type="predicted"/>
<dbReference type="PANTHER" id="PTHR43257:SF2">
    <property type="entry name" value="PYRUVATE DEHYDROGENASE E1 COMPONENT SUBUNIT BETA"/>
    <property type="match status" value="1"/>
</dbReference>
<reference evidence="5" key="1">
    <citation type="submission" date="2022-08" db="EMBL/GenBank/DDBJ databases">
        <title>Catabolic pathway analysis in culturable SAR92 clade bacteria reveals their overlooked roles in DMSP degradation in coastal seas.</title>
        <authorList>
            <person name="He X."/>
            <person name="Zhang X."/>
            <person name="Zhang Y."/>
        </authorList>
    </citation>
    <scope>NUCLEOTIDE SEQUENCE</scope>
    <source>
        <strain evidence="5">H455</strain>
    </source>
</reference>